<sequence>MSAAQKIISNETKHSDERERSEQTQPIDLVQRVSTTSLNLIQSPLQRGVSLHPTVPQPLRSHLEQSKPSFMNLNVRIPSVSPRVPAPAVGSLTVSVTSSQAIGAKVGSPSVVGLQAIPAAGTSGRHTSTTTIHAVSGSSPMASIIRAPQTLVGQVTHNINHPYSSHVPRGAAAVASISAAPKSAVATPILRPHSNTSSPVLSSTAVSNHPHPQIIARTPLLRPGRTTTPPTSKTASPVPLTITHVIDFKKSGTHIAATGQSQIGLNATKIGEANVRSPAINNKPVHVSQPIVQHLHQVPEKGFSKIQATPVTTAHSTLAQSVPSHRPVAVPQGAVVMRAMTSSTAHFSQQHVLPASTSHQPVTVPSTTVVSVASLPSVAYAGNYNPTNRQTLHPPSLQAAPHTPNNSSSVGLTSHPTFTVVSTKGASHVVQTVSHHPSQSATSSLGRIVLTTSVASSNGVRMTTSNASSMRGSASVTPVQHISAIPVDKVHTKVYSQLSNSSRGGSESLPNSGNEITSQPNRMNTVIPVSAMSGTTPQTLSGSNHHSSFESKSESNTSGATRLASVPQPGFAGGTQYAVPAAAYYYESYPVHSGVTMQHFSNSSGTSSYTANVVPSSGQRPGILSPHVTTNIASQGSAHNFSARGSTGPPVRSLSSVMVNIDSRHHVAFHPFFTTANKAGISTDVLVTVASPTNPLCTSASTAASAVSLANSSLVSSPHGTLHGTGSLPNLSTSPRPSILRKRTIDGVSAAVKKNLLASMSGSAPASPRTETSATPHGCELGKESSIHGQTKNTDYTEGIKKQISSVGVVVKQELQQNSENAWNAAPPSVTPEVSPRKKPRKQQLAANELIGPHSSDGEEELDKNINENNKKEDTDREEPVKWVTFCKRPSMSLLGTYRHTWKSRHNHFQRYSDVKPKDEKKTTVNDLANQKGVLQKSNGWKFYHLSAQLEEVVELEVSVYSRISKVLELLENDPPALKCKPLSSDEDRVMNKINDLIKGNLQRSKLLQDQMTEAKQQMLKILEHKPSIVEIINKYASKRPLKKKEKS</sequence>
<keyword evidence="9" id="KW-1185">Reference proteome</keyword>
<evidence type="ECO:0000313" key="11">
    <source>
        <dbReference type="RefSeq" id="XP_022247871.1"/>
    </source>
</evidence>
<dbReference type="GeneID" id="106464227"/>
<feature type="region of interest" description="Disordered" evidence="7">
    <location>
        <begin position="818"/>
        <end position="880"/>
    </location>
</feature>
<feature type="compositionally biased region" description="Polar residues" evidence="7">
    <location>
        <begin position="384"/>
        <end position="393"/>
    </location>
</feature>
<evidence type="ECO:0000256" key="2">
    <source>
        <dbReference type="ARBA" id="ARBA00007859"/>
    </source>
</evidence>
<name>A0ABM1SW65_LIMPO</name>
<comment type="similarity">
    <text evidence="2">Belongs to the SAP130 family.</text>
</comment>
<gene>
    <name evidence="10 11" type="primary">LOC106464227</name>
</gene>
<comment type="subcellular location">
    <subcellularLocation>
        <location evidence="1">Nucleus</location>
    </subcellularLocation>
</comment>
<evidence type="ECO:0000256" key="1">
    <source>
        <dbReference type="ARBA" id="ARBA00004123"/>
    </source>
</evidence>
<evidence type="ECO:0000256" key="3">
    <source>
        <dbReference type="ARBA" id="ARBA00022491"/>
    </source>
</evidence>
<evidence type="ECO:0000256" key="4">
    <source>
        <dbReference type="ARBA" id="ARBA00023015"/>
    </source>
</evidence>
<dbReference type="RefSeq" id="XP_022247871.1">
    <property type="nucleotide sequence ID" value="XM_022392163.1"/>
</dbReference>
<feature type="compositionally biased region" description="Basic and acidic residues" evidence="7">
    <location>
        <begin position="863"/>
        <end position="880"/>
    </location>
</feature>
<evidence type="ECO:0000313" key="9">
    <source>
        <dbReference type="Proteomes" id="UP000694941"/>
    </source>
</evidence>
<dbReference type="InterPro" id="IPR031963">
    <property type="entry name" value="SAP130_C"/>
</dbReference>
<protein>
    <submittedName>
        <fullName evidence="10 11">Histone deacetylase complex subunit SAP130-A-like isoform X1</fullName>
    </submittedName>
</protein>
<dbReference type="Proteomes" id="UP000694941">
    <property type="component" value="Unplaced"/>
</dbReference>
<keyword evidence="3" id="KW-0678">Repressor</keyword>
<feature type="region of interest" description="Disordered" evidence="7">
    <location>
        <begin position="759"/>
        <end position="792"/>
    </location>
</feature>
<evidence type="ECO:0000256" key="7">
    <source>
        <dbReference type="SAM" id="MobiDB-lite"/>
    </source>
</evidence>
<feature type="compositionally biased region" description="Basic and acidic residues" evidence="7">
    <location>
        <begin position="11"/>
        <end position="22"/>
    </location>
</feature>
<feature type="domain" description="Histone deacetylase complex subunit SAP130 C-terminal" evidence="8">
    <location>
        <begin position="811"/>
        <end position="1034"/>
    </location>
</feature>
<feature type="region of interest" description="Disordered" evidence="7">
    <location>
        <begin position="496"/>
        <end position="570"/>
    </location>
</feature>
<dbReference type="PANTHER" id="PTHR13497">
    <property type="entry name" value="HISTONE DEACETYLASE COMPLEX SUBUNIT SAP130"/>
    <property type="match status" value="1"/>
</dbReference>
<dbReference type="RefSeq" id="XP_022247865.1">
    <property type="nucleotide sequence ID" value="XM_022392157.1"/>
</dbReference>
<feature type="region of interest" description="Disordered" evidence="7">
    <location>
        <begin position="1"/>
        <end position="26"/>
    </location>
</feature>
<dbReference type="Pfam" id="PF16014">
    <property type="entry name" value="SAP130_C"/>
    <property type="match status" value="1"/>
</dbReference>
<accession>A0ABM1SW65</accession>
<evidence type="ECO:0000259" key="8">
    <source>
        <dbReference type="Pfam" id="PF16014"/>
    </source>
</evidence>
<feature type="compositionally biased region" description="Polar residues" evidence="7">
    <location>
        <begin position="496"/>
        <end position="524"/>
    </location>
</feature>
<keyword evidence="4" id="KW-0805">Transcription regulation</keyword>
<evidence type="ECO:0000256" key="5">
    <source>
        <dbReference type="ARBA" id="ARBA00023163"/>
    </source>
</evidence>
<keyword evidence="5" id="KW-0804">Transcription</keyword>
<evidence type="ECO:0000313" key="10">
    <source>
        <dbReference type="RefSeq" id="XP_022247865.1"/>
    </source>
</evidence>
<dbReference type="InterPro" id="IPR024137">
    <property type="entry name" value="His_deAcase_cplx_SAP130"/>
</dbReference>
<organism evidence="9 11">
    <name type="scientific">Limulus polyphemus</name>
    <name type="common">Atlantic horseshoe crab</name>
    <dbReference type="NCBI Taxonomy" id="6850"/>
    <lineage>
        <taxon>Eukaryota</taxon>
        <taxon>Metazoa</taxon>
        <taxon>Ecdysozoa</taxon>
        <taxon>Arthropoda</taxon>
        <taxon>Chelicerata</taxon>
        <taxon>Merostomata</taxon>
        <taxon>Xiphosura</taxon>
        <taxon>Limulidae</taxon>
        <taxon>Limulus</taxon>
    </lineage>
</organism>
<proteinExistence type="inferred from homology"/>
<reference evidence="10 11" key="1">
    <citation type="submission" date="2025-05" db="UniProtKB">
        <authorList>
            <consortium name="RefSeq"/>
        </authorList>
    </citation>
    <scope>IDENTIFICATION</scope>
    <source>
        <tissue evidence="10 11">Muscle</tissue>
    </source>
</reference>
<feature type="region of interest" description="Disordered" evidence="7">
    <location>
        <begin position="384"/>
        <end position="411"/>
    </location>
</feature>
<keyword evidence="6" id="KW-0539">Nucleus</keyword>
<evidence type="ECO:0000256" key="6">
    <source>
        <dbReference type="ARBA" id="ARBA00023242"/>
    </source>
</evidence>
<feature type="compositionally biased region" description="Polar residues" evidence="7">
    <location>
        <begin position="759"/>
        <end position="775"/>
    </location>
</feature>
<dbReference type="PANTHER" id="PTHR13497:SF3">
    <property type="entry name" value="HISTONE DEACETYLASE COMPLEX SUBUNIT SAP130"/>
    <property type="match status" value="1"/>
</dbReference>